<evidence type="ECO:0000313" key="1">
    <source>
        <dbReference type="EMBL" id="MBW0587134.1"/>
    </source>
</evidence>
<comment type="caution">
    <text evidence="1">The sequence shown here is derived from an EMBL/GenBank/DDBJ whole genome shotgun (WGS) entry which is preliminary data.</text>
</comment>
<dbReference type="AlphaFoldDB" id="A0A9Q3Q6K9"/>
<evidence type="ECO:0000313" key="2">
    <source>
        <dbReference type="Proteomes" id="UP000765509"/>
    </source>
</evidence>
<dbReference type="Proteomes" id="UP000765509">
    <property type="component" value="Unassembled WGS sequence"/>
</dbReference>
<proteinExistence type="predicted"/>
<keyword evidence="2" id="KW-1185">Reference proteome</keyword>
<gene>
    <name evidence="1" type="ORF">O181_126849</name>
</gene>
<accession>A0A9Q3Q6K9</accession>
<name>A0A9Q3Q6K9_9BASI</name>
<protein>
    <submittedName>
        <fullName evidence="1">Uncharacterized protein</fullName>
    </submittedName>
</protein>
<organism evidence="1 2">
    <name type="scientific">Austropuccinia psidii MF-1</name>
    <dbReference type="NCBI Taxonomy" id="1389203"/>
    <lineage>
        <taxon>Eukaryota</taxon>
        <taxon>Fungi</taxon>
        <taxon>Dikarya</taxon>
        <taxon>Basidiomycota</taxon>
        <taxon>Pucciniomycotina</taxon>
        <taxon>Pucciniomycetes</taxon>
        <taxon>Pucciniales</taxon>
        <taxon>Sphaerophragmiaceae</taxon>
        <taxon>Austropuccinia</taxon>
    </lineage>
</organism>
<reference evidence="1" key="1">
    <citation type="submission" date="2021-03" db="EMBL/GenBank/DDBJ databases">
        <title>Draft genome sequence of rust myrtle Austropuccinia psidii MF-1, a brazilian biotype.</title>
        <authorList>
            <person name="Quecine M.C."/>
            <person name="Pachon D.M.R."/>
            <person name="Bonatelli M.L."/>
            <person name="Correr F.H."/>
            <person name="Franceschini L.M."/>
            <person name="Leite T.F."/>
            <person name="Margarido G.R.A."/>
            <person name="Almeida C.A."/>
            <person name="Ferrarezi J.A."/>
            <person name="Labate C.A."/>
        </authorList>
    </citation>
    <scope>NUCLEOTIDE SEQUENCE</scope>
    <source>
        <strain evidence="1">MF-1</strain>
    </source>
</reference>
<sequence length="170" mass="19333">MSQQSPYQLIELPKYMESLNDEEKHFMGMTISPVVNDLSSEISDSMHPTTLQNSSLKNTKGKYESFLHSEDHSMGRTISPFENDYPLSKNYSSSKKKYNHSNGRFQIAQKLLTQNLDHASRSRGEFIAVSVKPKPNPINKLSLLSINETPNPSIVLNSKYCGPLFIYHLH</sequence>
<dbReference type="EMBL" id="AVOT02126005">
    <property type="protein sequence ID" value="MBW0587134.1"/>
    <property type="molecule type" value="Genomic_DNA"/>
</dbReference>